<protein>
    <submittedName>
        <fullName evidence="4">Williams-Beuren syndrome chromosomal region 28 protein</fullName>
    </submittedName>
</protein>
<dbReference type="RefSeq" id="XP_006859903.1">
    <property type="nucleotide sequence ID" value="XM_006859841.1"/>
</dbReference>
<keyword evidence="2" id="KW-1133">Transmembrane helix</keyword>
<dbReference type="AlphaFoldDB" id="A0A9B0TCE0"/>
<dbReference type="Proteomes" id="UP000504623">
    <property type="component" value="Unplaced"/>
</dbReference>
<gene>
    <name evidence="4" type="primary">WBSCR28</name>
</gene>
<evidence type="ECO:0000313" key="4">
    <source>
        <dbReference type="RefSeq" id="XP_006859903.1"/>
    </source>
</evidence>
<evidence type="ECO:0000256" key="2">
    <source>
        <dbReference type="SAM" id="Phobius"/>
    </source>
</evidence>
<dbReference type="CTD" id="135886"/>
<dbReference type="PANTHER" id="PTHR37369">
    <property type="entry name" value="TRANSMEMBRANE PROTEIN 270"/>
    <property type="match status" value="1"/>
</dbReference>
<reference evidence="4" key="1">
    <citation type="submission" date="2025-08" db="UniProtKB">
        <authorList>
            <consortium name="RefSeq"/>
        </authorList>
    </citation>
    <scope>IDENTIFICATION</scope>
    <source>
        <tissue evidence="4">Spleen</tissue>
    </source>
</reference>
<name>A0A9B0TCE0_CHRAS</name>
<keyword evidence="3" id="KW-1185">Reference proteome</keyword>
<dbReference type="GeneID" id="102816573"/>
<feature type="region of interest" description="Disordered" evidence="1">
    <location>
        <begin position="239"/>
        <end position="259"/>
    </location>
</feature>
<evidence type="ECO:0000256" key="1">
    <source>
        <dbReference type="SAM" id="MobiDB-lite"/>
    </source>
</evidence>
<dbReference type="InterPro" id="IPR029166">
    <property type="entry name" value="WBS28"/>
</dbReference>
<dbReference type="PANTHER" id="PTHR37369:SF1">
    <property type="entry name" value="TRANSMEMBRANE PROTEIN 270"/>
    <property type="match status" value="1"/>
</dbReference>
<sequence length="259" mass="29357">MEAVPEARPSLSGVLLQVVRLLVLLVKNRVHIYKFLLLKFIFFNHWVSGLVQEAHGPSSRQAQQLLRGAACPVIQVVRAGLALIEIPVWLVVWVPRLVWAKVLACARSLGRYPRCLDVLEWMRLSVATWINLLWSCLQSLMLVMLLLLLLVWRLCRMAHRLSLGQLPRKALLECHMALKRICQWAENMATLTSWHLAYLVTWTTCLASLLLQAAFEHTTQLAQEAEPHEASRPLLVHSLPESLTPEAGPALSEPEVPRE</sequence>
<dbReference type="Pfam" id="PF15164">
    <property type="entry name" value="WBS28"/>
    <property type="match status" value="1"/>
</dbReference>
<proteinExistence type="predicted"/>
<accession>A0A9B0TCE0</accession>
<keyword evidence="2" id="KW-0812">Transmembrane</keyword>
<feature type="transmembrane region" description="Helical" evidence="2">
    <location>
        <begin position="129"/>
        <end position="152"/>
    </location>
</feature>
<organism evidence="3 4">
    <name type="scientific">Chrysochloris asiatica</name>
    <name type="common">Cape golden mole</name>
    <dbReference type="NCBI Taxonomy" id="185453"/>
    <lineage>
        <taxon>Eukaryota</taxon>
        <taxon>Metazoa</taxon>
        <taxon>Chordata</taxon>
        <taxon>Craniata</taxon>
        <taxon>Vertebrata</taxon>
        <taxon>Euteleostomi</taxon>
        <taxon>Mammalia</taxon>
        <taxon>Eutheria</taxon>
        <taxon>Afrotheria</taxon>
        <taxon>Chrysochloridae</taxon>
        <taxon>Chrysochlorinae</taxon>
        <taxon>Chrysochloris</taxon>
    </lineage>
</organism>
<dbReference type="OrthoDB" id="9837709at2759"/>
<evidence type="ECO:0000313" key="3">
    <source>
        <dbReference type="Proteomes" id="UP000504623"/>
    </source>
</evidence>
<keyword evidence="2" id="KW-0472">Membrane</keyword>